<dbReference type="AlphaFoldDB" id="A0A367FA33"/>
<dbReference type="GO" id="GO:0016874">
    <property type="term" value="F:ligase activity"/>
    <property type="evidence" value="ECO:0007669"/>
    <property type="project" value="UniProtKB-KW"/>
</dbReference>
<dbReference type="OrthoDB" id="1310645at2"/>
<keyword evidence="2" id="KW-0436">Ligase</keyword>
<protein>
    <submittedName>
        <fullName evidence="2">2'-5' RNA ligase</fullName>
    </submittedName>
</protein>
<dbReference type="Proteomes" id="UP000253094">
    <property type="component" value="Unassembled WGS sequence"/>
</dbReference>
<comment type="caution">
    <text evidence="2">The sequence shown here is derived from an EMBL/GenBank/DDBJ whole genome shotgun (WGS) entry which is preliminary data.</text>
</comment>
<reference evidence="2 3" key="1">
    <citation type="submission" date="2018-06" db="EMBL/GenBank/DDBJ databases">
        <title>Sphaerisporangium craniellae sp. nov., isolated from a marine sponge in the South China Sea.</title>
        <authorList>
            <person name="Li L."/>
        </authorList>
    </citation>
    <scope>NUCLEOTIDE SEQUENCE [LARGE SCALE GENOMIC DNA]</scope>
    <source>
        <strain evidence="2 3">CCTCC AA 208026</strain>
    </source>
</reference>
<gene>
    <name evidence="2" type="ORF">DQ384_26200</name>
</gene>
<dbReference type="EMBL" id="QOIL01000016">
    <property type="protein sequence ID" value="RCG27214.1"/>
    <property type="molecule type" value="Genomic_DNA"/>
</dbReference>
<evidence type="ECO:0000259" key="1">
    <source>
        <dbReference type="Pfam" id="PF09511"/>
    </source>
</evidence>
<evidence type="ECO:0000313" key="2">
    <source>
        <dbReference type="EMBL" id="RCG27214.1"/>
    </source>
</evidence>
<keyword evidence="3" id="KW-1185">Reference proteome</keyword>
<organism evidence="2 3">
    <name type="scientific">Sphaerisporangium album</name>
    <dbReference type="NCBI Taxonomy" id="509200"/>
    <lineage>
        <taxon>Bacteria</taxon>
        <taxon>Bacillati</taxon>
        <taxon>Actinomycetota</taxon>
        <taxon>Actinomycetes</taxon>
        <taxon>Streptosporangiales</taxon>
        <taxon>Streptosporangiaceae</taxon>
        <taxon>Sphaerisporangium</taxon>
    </lineage>
</organism>
<name>A0A367FA33_9ACTN</name>
<dbReference type="Pfam" id="PF09511">
    <property type="entry name" value="RNA_lig_T4_1"/>
    <property type="match status" value="1"/>
</dbReference>
<dbReference type="InterPro" id="IPR019039">
    <property type="entry name" value="T4-Rnl1-like_N"/>
</dbReference>
<accession>A0A367FA33</accession>
<feature type="domain" description="T4 RNA ligase 1-like N-terminal" evidence="1">
    <location>
        <begin position="63"/>
        <end position="181"/>
    </location>
</feature>
<proteinExistence type="predicted"/>
<evidence type="ECO:0000313" key="3">
    <source>
        <dbReference type="Proteomes" id="UP000253094"/>
    </source>
</evidence>
<dbReference type="RefSeq" id="WP_114031553.1">
    <property type="nucleotide sequence ID" value="NZ_QOIL01000016.1"/>
</dbReference>
<sequence length="398" mass="44317">MTPTFDPRLDHLHIWDLVKLSSLEDAVEQGLVREQRHPAEALRIFNYTEKTIYEQAWTSVTQQCRGLVVDDHGAVIARPYEKFFNHGEPLADELNLSAPAQVLDKLDGSLGILVPTSTGYEVATRGSFTSEQALHATALYRARYAAAFTPPPGVTVLFEIVYPANRIVCDYGGADDLFLLGGVEIRSGRVLGPDEIPGWPGPAATVFNLPTLADALAMPPRPGAEGLVVRQLDTGHMVKIKQEDYVRLHAIVTRTSARNVWEFCAVDACKHLITVPKHWGSRIGLDPERATAILAMGPDWEHHLIEGVPDEFHTWIRTTISRLRAQATDLHKQLTATARELEALYGDDRKAFAADALQRDHFGELFLLRDRRDITTNVWKLIYPPAEKPWGARSEAVA</sequence>